<feature type="chain" id="PRO_5004545420" evidence="1">
    <location>
        <begin position="25"/>
        <end position="299"/>
    </location>
</feature>
<organism evidence="2 3">
    <name type="scientific">Sulfuricella denitrificans (strain DSM 22764 / NBRC 105220 / skB26)</name>
    <dbReference type="NCBI Taxonomy" id="1163617"/>
    <lineage>
        <taxon>Bacteria</taxon>
        <taxon>Pseudomonadati</taxon>
        <taxon>Pseudomonadota</taxon>
        <taxon>Betaproteobacteria</taxon>
        <taxon>Nitrosomonadales</taxon>
        <taxon>Sulfuricellaceae</taxon>
        <taxon>Sulfuricella</taxon>
    </lineage>
</organism>
<dbReference type="EMBL" id="AP013066">
    <property type="protein sequence ID" value="BAN34648.1"/>
    <property type="molecule type" value="Genomic_DNA"/>
</dbReference>
<dbReference type="Proteomes" id="UP000015559">
    <property type="component" value="Chromosome"/>
</dbReference>
<dbReference type="STRING" id="1163617.SCD_n00807"/>
<evidence type="ECO:0000256" key="1">
    <source>
        <dbReference type="SAM" id="SignalP"/>
    </source>
</evidence>
<dbReference type="InterPro" id="IPR035923">
    <property type="entry name" value="TT1751-like_sf"/>
</dbReference>
<keyword evidence="3" id="KW-1185">Reference proteome</keyword>
<gene>
    <name evidence="2" type="ORF">SCD_n00807</name>
</gene>
<dbReference type="SUPFAM" id="SSF103247">
    <property type="entry name" value="TT1751-like"/>
    <property type="match status" value="1"/>
</dbReference>
<accession>S6ABF2</accession>
<keyword evidence="1" id="KW-0732">Signal</keyword>
<feature type="signal peptide" evidence="1">
    <location>
        <begin position="1"/>
        <end position="24"/>
    </location>
</feature>
<reference evidence="2 3" key="1">
    <citation type="journal article" date="2012" name="Appl. Environ. Microbiol.">
        <title>Draft genome sequence of a psychrotolerant sulfur-oxidizing bacterium, Sulfuricella denitrificans skB26, and proteomic insights into cold adaptation.</title>
        <authorList>
            <person name="Watanabe T."/>
            <person name="Kojima H."/>
            <person name="Fukui M."/>
        </authorList>
    </citation>
    <scope>NUCLEOTIDE SEQUENCE [LARGE SCALE GENOMIC DNA]</scope>
    <source>
        <strain evidence="3">skB26</strain>
    </source>
</reference>
<dbReference type="eggNOG" id="COG3439">
    <property type="taxonomic scope" value="Bacteria"/>
</dbReference>
<dbReference type="KEGG" id="sdr:SCD_n00807"/>
<dbReference type="RefSeq" id="WP_009206405.1">
    <property type="nucleotide sequence ID" value="NC_022357.1"/>
</dbReference>
<dbReference type="OrthoDB" id="9814711at2"/>
<dbReference type="HOGENOM" id="CLU_077635_0_0_4"/>
<dbReference type="AlphaFoldDB" id="S6ABF2"/>
<evidence type="ECO:0000313" key="2">
    <source>
        <dbReference type="EMBL" id="BAN34648.1"/>
    </source>
</evidence>
<evidence type="ECO:0000313" key="3">
    <source>
        <dbReference type="Proteomes" id="UP000015559"/>
    </source>
</evidence>
<proteinExistence type="predicted"/>
<name>S6ABF2_SULDS</name>
<protein>
    <submittedName>
        <fullName evidence="2">Uncharacterized protein</fullName>
    </submittedName>
</protein>
<sequence>MNRILKNLLLTALTLGLSMGSALADEKLKPFTLGSKGPGTVAEKVAAAKTALQTNGFTIAGSYSPYPETTIIVVTNDEMKTTAAKTENGGFGAAQRVAVTKVGNDVQVSYTTPAYMANGYRMASELPQTSEKLKAALGSVEEFGAKGLTASKLRKYHYMFGMEYFDEPVTLAEYGSYEEAVKAVEANLAAGKGGCTKVYRVDVTGKKESVFGVAMKGGDKYMDDKYIMGQIDSEDLKGSAHLPHEMLVTGNKVIALYARFRIALDFPDLKMSGSNSFMKIMESPEAIKKAMTQAAGGKE</sequence>